<dbReference type="Pfam" id="PF17917">
    <property type="entry name" value="RT_RNaseH"/>
    <property type="match status" value="1"/>
</dbReference>
<keyword evidence="6" id="KW-0378">Hydrolase</keyword>
<keyword evidence="7" id="KW-0695">RNA-directed DNA polymerase</keyword>
<evidence type="ECO:0000313" key="14">
    <source>
        <dbReference type="Proteomes" id="UP001172457"/>
    </source>
</evidence>
<dbReference type="CDD" id="cd09274">
    <property type="entry name" value="RNase_HI_RT_Ty3"/>
    <property type="match status" value="1"/>
</dbReference>
<dbReference type="PROSITE" id="PS50994">
    <property type="entry name" value="INTEGRASE"/>
    <property type="match status" value="1"/>
</dbReference>
<dbReference type="SMART" id="SM00343">
    <property type="entry name" value="ZnF_C2HC"/>
    <property type="match status" value="2"/>
</dbReference>
<dbReference type="GO" id="GO:0003964">
    <property type="term" value="F:RNA-directed DNA polymerase activity"/>
    <property type="evidence" value="ECO:0007669"/>
    <property type="project" value="UniProtKB-KW"/>
</dbReference>
<dbReference type="PANTHER" id="PTHR37984">
    <property type="entry name" value="PROTEIN CBG26694"/>
    <property type="match status" value="1"/>
</dbReference>
<keyword evidence="8" id="KW-0479">Metal-binding</keyword>
<evidence type="ECO:0000256" key="2">
    <source>
        <dbReference type="ARBA" id="ARBA00022679"/>
    </source>
</evidence>
<dbReference type="InterPro" id="IPR043128">
    <property type="entry name" value="Rev_trsase/Diguanyl_cyclase"/>
</dbReference>
<dbReference type="InterPro" id="IPR012337">
    <property type="entry name" value="RNaseH-like_sf"/>
</dbReference>
<evidence type="ECO:0000259" key="12">
    <source>
        <dbReference type="PROSITE" id="PS50994"/>
    </source>
</evidence>
<accession>A0AA38SB80</accession>
<keyword evidence="8" id="KW-0862">Zinc</keyword>
<dbReference type="GO" id="GO:0004190">
    <property type="term" value="F:aspartic-type endopeptidase activity"/>
    <property type="evidence" value="ECO:0007669"/>
    <property type="project" value="InterPro"/>
</dbReference>
<feature type="transmembrane region" description="Helical" evidence="10">
    <location>
        <begin position="922"/>
        <end position="942"/>
    </location>
</feature>
<dbReference type="PROSITE" id="PS50158">
    <property type="entry name" value="ZF_CCHC"/>
    <property type="match status" value="2"/>
</dbReference>
<evidence type="ECO:0008006" key="15">
    <source>
        <dbReference type="Google" id="ProtNLM"/>
    </source>
</evidence>
<evidence type="ECO:0000259" key="11">
    <source>
        <dbReference type="PROSITE" id="PS50158"/>
    </source>
</evidence>
<dbReference type="GO" id="GO:0008270">
    <property type="term" value="F:zinc ion binding"/>
    <property type="evidence" value="ECO:0007669"/>
    <property type="project" value="UniProtKB-KW"/>
</dbReference>
<dbReference type="InterPro" id="IPR001878">
    <property type="entry name" value="Znf_CCHC"/>
</dbReference>
<dbReference type="InterPro" id="IPR041373">
    <property type="entry name" value="RT_RNaseH"/>
</dbReference>
<feature type="compositionally biased region" description="Low complexity" evidence="9">
    <location>
        <begin position="800"/>
        <end position="819"/>
    </location>
</feature>
<feature type="region of interest" description="Disordered" evidence="9">
    <location>
        <begin position="776"/>
        <end position="860"/>
    </location>
</feature>
<organism evidence="13 14">
    <name type="scientific">Centaurea solstitialis</name>
    <name type="common">yellow star-thistle</name>
    <dbReference type="NCBI Taxonomy" id="347529"/>
    <lineage>
        <taxon>Eukaryota</taxon>
        <taxon>Viridiplantae</taxon>
        <taxon>Streptophyta</taxon>
        <taxon>Embryophyta</taxon>
        <taxon>Tracheophyta</taxon>
        <taxon>Spermatophyta</taxon>
        <taxon>Magnoliopsida</taxon>
        <taxon>eudicotyledons</taxon>
        <taxon>Gunneridae</taxon>
        <taxon>Pentapetalae</taxon>
        <taxon>asterids</taxon>
        <taxon>campanulids</taxon>
        <taxon>Asterales</taxon>
        <taxon>Asteraceae</taxon>
        <taxon>Carduoideae</taxon>
        <taxon>Cardueae</taxon>
        <taxon>Centaureinae</taxon>
        <taxon>Centaurea</taxon>
    </lineage>
</organism>
<reference evidence="13" key="1">
    <citation type="submission" date="2023-03" db="EMBL/GenBank/DDBJ databases">
        <title>Chromosome-scale reference genome and RAD-based genetic map of yellow starthistle (Centaurea solstitialis) reveal putative structural variation and QTLs associated with invader traits.</title>
        <authorList>
            <person name="Reatini B."/>
            <person name="Cang F.A."/>
            <person name="Jiang Q."/>
            <person name="Mckibben M.T.W."/>
            <person name="Barker M.S."/>
            <person name="Rieseberg L.H."/>
            <person name="Dlugosch K.M."/>
        </authorList>
    </citation>
    <scope>NUCLEOTIDE SEQUENCE</scope>
    <source>
        <strain evidence="13">CAN-66</strain>
        <tissue evidence="13">Leaf</tissue>
    </source>
</reference>
<keyword evidence="10" id="KW-0472">Membrane</keyword>
<keyword evidence="14" id="KW-1185">Reference proteome</keyword>
<evidence type="ECO:0000256" key="3">
    <source>
        <dbReference type="ARBA" id="ARBA00022695"/>
    </source>
</evidence>
<dbReference type="InterPro" id="IPR036875">
    <property type="entry name" value="Znf_CCHC_sf"/>
</dbReference>
<name>A0AA38SB80_9ASTR</name>
<evidence type="ECO:0000256" key="9">
    <source>
        <dbReference type="SAM" id="MobiDB-lite"/>
    </source>
</evidence>
<dbReference type="SUPFAM" id="SSF57756">
    <property type="entry name" value="Retrovirus zinc finger-like domains"/>
    <property type="match status" value="1"/>
</dbReference>
<dbReference type="GO" id="GO:0004519">
    <property type="term" value="F:endonuclease activity"/>
    <property type="evidence" value="ECO:0007669"/>
    <property type="project" value="UniProtKB-KW"/>
</dbReference>
<dbReference type="EMBL" id="JARYMX010000008">
    <property type="protein sequence ID" value="KAJ9539128.1"/>
    <property type="molecule type" value="Genomic_DNA"/>
</dbReference>
<feature type="domain" description="Integrase catalytic" evidence="12">
    <location>
        <begin position="586"/>
        <end position="755"/>
    </location>
</feature>
<dbReference type="InterPro" id="IPR043502">
    <property type="entry name" value="DNA/RNA_pol_sf"/>
</dbReference>
<dbReference type="Gene3D" id="3.10.10.10">
    <property type="entry name" value="HIV Type 1 Reverse Transcriptase, subunit A, domain 1"/>
    <property type="match status" value="1"/>
</dbReference>
<dbReference type="GO" id="GO:0015074">
    <property type="term" value="P:DNA integration"/>
    <property type="evidence" value="ECO:0007669"/>
    <property type="project" value="InterPro"/>
</dbReference>
<feature type="region of interest" description="Disordered" evidence="9">
    <location>
        <begin position="990"/>
        <end position="1016"/>
    </location>
</feature>
<evidence type="ECO:0000256" key="1">
    <source>
        <dbReference type="ARBA" id="ARBA00022670"/>
    </source>
</evidence>
<dbReference type="InterPro" id="IPR036397">
    <property type="entry name" value="RNaseH_sf"/>
</dbReference>
<keyword evidence="1" id="KW-0645">Protease</keyword>
<keyword evidence="8" id="KW-0863">Zinc-finger</keyword>
<keyword evidence="2" id="KW-0808">Transferase</keyword>
<keyword evidence="4" id="KW-0540">Nuclease</keyword>
<feature type="domain" description="CCHC-type" evidence="11">
    <location>
        <begin position="1071"/>
        <end position="1086"/>
    </location>
</feature>
<dbReference type="GO" id="GO:0003676">
    <property type="term" value="F:nucleic acid binding"/>
    <property type="evidence" value="ECO:0007669"/>
    <property type="project" value="InterPro"/>
</dbReference>
<dbReference type="InterPro" id="IPR000477">
    <property type="entry name" value="RT_dom"/>
</dbReference>
<dbReference type="GO" id="GO:0006508">
    <property type="term" value="P:proteolysis"/>
    <property type="evidence" value="ECO:0007669"/>
    <property type="project" value="UniProtKB-KW"/>
</dbReference>
<dbReference type="InterPro" id="IPR001584">
    <property type="entry name" value="Integrase_cat-core"/>
</dbReference>
<dbReference type="Gene3D" id="4.10.60.10">
    <property type="entry name" value="Zinc finger, CCHC-type"/>
    <property type="match status" value="1"/>
</dbReference>
<protein>
    <recommendedName>
        <fullName evidence="15">Reverse transcriptase</fullName>
    </recommendedName>
</protein>
<dbReference type="Gene3D" id="3.30.70.270">
    <property type="match status" value="3"/>
</dbReference>
<dbReference type="SUPFAM" id="SSF56672">
    <property type="entry name" value="DNA/RNA polymerases"/>
    <property type="match status" value="1"/>
</dbReference>
<dbReference type="Pfam" id="PF08284">
    <property type="entry name" value="RVP_2"/>
    <property type="match status" value="1"/>
</dbReference>
<dbReference type="AlphaFoldDB" id="A0AA38SB80"/>
<dbReference type="FunFam" id="3.10.10.10:FF:000007">
    <property type="entry name" value="Retrovirus-related Pol polyprotein from transposon 17.6-like Protein"/>
    <property type="match status" value="1"/>
</dbReference>
<keyword evidence="10" id="KW-0812">Transmembrane</keyword>
<dbReference type="Pfam" id="PF00078">
    <property type="entry name" value="RVT_1"/>
    <property type="match status" value="1"/>
</dbReference>
<dbReference type="PANTHER" id="PTHR37984:SF5">
    <property type="entry name" value="PROTEIN NYNRIN-LIKE"/>
    <property type="match status" value="1"/>
</dbReference>
<dbReference type="InterPro" id="IPR050951">
    <property type="entry name" value="Retrovirus_Pol_polyprotein"/>
</dbReference>
<comment type="caution">
    <text evidence="13">The sequence shown here is derived from an EMBL/GenBank/DDBJ whole genome shotgun (WGS) entry which is preliminary data.</text>
</comment>
<evidence type="ECO:0000256" key="10">
    <source>
        <dbReference type="SAM" id="Phobius"/>
    </source>
</evidence>
<feature type="domain" description="CCHC-type" evidence="11">
    <location>
        <begin position="1053"/>
        <end position="1068"/>
    </location>
</feature>
<evidence type="ECO:0000313" key="13">
    <source>
        <dbReference type="EMBL" id="KAJ9539128.1"/>
    </source>
</evidence>
<dbReference type="SUPFAM" id="SSF53098">
    <property type="entry name" value="Ribonuclease H-like"/>
    <property type="match status" value="1"/>
</dbReference>
<evidence type="ECO:0000256" key="8">
    <source>
        <dbReference type="PROSITE-ProRule" id="PRU00047"/>
    </source>
</evidence>
<dbReference type="PROSITE" id="PS00141">
    <property type="entry name" value="ASP_PROTEASE"/>
    <property type="match status" value="1"/>
</dbReference>
<dbReference type="Proteomes" id="UP001172457">
    <property type="component" value="Chromosome 8"/>
</dbReference>
<evidence type="ECO:0000256" key="6">
    <source>
        <dbReference type="ARBA" id="ARBA00022801"/>
    </source>
</evidence>
<keyword evidence="3" id="KW-0548">Nucleotidyltransferase</keyword>
<keyword evidence="5" id="KW-0255">Endonuclease</keyword>
<dbReference type="FunFam" id="3.30.70.270:FF:000026">
    <property type="entry name" value="Transposon Ty3-G Gag-Pol polyprotein"/>
    <property type="match status" value="1"/>
</dbReference>
<feature type="compositionally biased region" description="Basic and acidic residues" evidence="9">
    <location>
        <begin position="776"/>
        <end position="792"/>
    </location>
</feature>
<evidence type="ECO:0000256" key="7">
    <source>
        <dbReference type="ARBA" id="ARBA00022918"/>
    </source>
</evidence>
<feature type="compositionally biased region" description="Pro residues" evidence="9">
    <location>
        <begin position="834"/>
        <end position="849"/>
    </location>
</feature>
<evidence type="ECO:0000256" key="4">
    <source>
        <dbReference type="ARBA" id="ARBA00022722"/>
    </source>
</evidence>
<evidence type="ECO:0000256" key="5">
    <source>
        <dbReference type="ARBA" id="ARBA00022759"/>
    </source>
</evidence>
<dbReference type="CDD" id="cd01647">
    <property type="entry name" value="RT_LTR"/>
    <property type="match status" value="1"/>
</dbReference>
<dbReference type="Gene3D" id="3.30.420.10">
    <property type="entry name" value="Ribonuclease H-like superfamily/Ribonuclease H"/>
    <property type="match status" value="1"/>
</dbReference>
<proteinExistence type="predicted"/>
<gene>
    <name evidence="13" type="ORF">OSB04_031861</name>
</gene>
<dbReference type="InterPro" id="IPR001969">
    <property type="entry name" value="Aspartic_peptidase_AS"/>
</dbReference>
<keyword evidence="10" id="KW-1133">Transmembrane helix</keyword>
<sequence>MSNHQATICCAEKIVRLALPDGSVLEVHGEKPKKDIKLVSFMKMRSHLRKECVAFLAHVVDKKAEEKSIQDIPVVREFPEVFPEELPGLPPPRQVEFHIDLIPGAGPVAKSPYRLAPSEMQELSSQLQEPLDKGFIRPSFSPWGAPVLFVKKKDGSFRMCIDYRELNKITIKNRYPLPRIDDLFDQLQGASYFSKIDLRSGYHQMRVREEDIAKTAFRTRYGHYEFLVMPFGLTNAPAVFMDLMNRSKEDHEQHLRLILELLKTERLDAKFSKCEFWIREVHFLGHVVNKEGIHVDPAKIEAIKKWEAPKTPTEIRQFLGLAGYYRRFIANFSKIAQPLTTLTQKDKKFIWGEKPEEAFQLLKHKLCNAPILALPEGTDNFVVYCDASHQGLGGVLMQNEKVIAYASRQLKVQEKNYTTHDLELREVVFALKIWRHYLYGTKCTIFTDHKSLQHILDQKMLNIRQRRWVELLSDYDCEIKYHPGKANVVADALSRKERVKPIRTRAMGTIVQTSLKSQILEAQREALKADNLKKETLHKMEEEFEERTDGVRYFKDRIWVPKVDQNTIGGARIKAEHHKPSGLLQQPEIPEWKWERISMDFVTKLPKTKKGHDSIWVIVDRLTKSAHFLPIRETYSIDRLAQLYVDEIVMRHGVLISIISDRDSRFTSRFWQSLQAALGTSMDLSTAYHPQTDGQTERTIQTLEDMLRACVLEFGGSWDDHLPLVEFSYNNSYHANLAFYTCGLGSTAEVVCRETLCPCGPLPPLSPCCLDRTPDPCHRSEERASAHPDDSPRPAGDGAGPSRVRGQGGSSSSSSSSSGSPPPYRPSSPVSPAARPPPVTRPSPVPRPPHMARTPVLCLRGMSPTERQEVARLARGQGIHEHMIDHHDHMIDSLIDVAGADSQQLTRVVTLLGHTMDSLHHLYLVVYAVVAFVVLLFGWAVWRARNMPLRREDPELARLVLEQVLASLPNIISQVATRLTNNIIRSGTFSNDKAKGKGKMKKPTKLQFKGRPGKDRRVTRNYGIQTQVAEKGEGTYPKHGKCRNHHTGRRVICRKCGKGGHFDKDCKRRTCFECGSPNHYRNACPERHQGPHDNPTPPVNQRTRGGLARGRAFVIRAEEAKQNPDVVTGTFLLNNYPATVLFDSGADRSYVSLEFRPKINKKSQNLKEEQIIEYSKRRISKG</sequence>